<reference evidence="1" key="1">
    <citation type="submission" date="2022-02" db="EMBL/GenBank/DDBJ databases">
        <title>Plant Genome Project.</title>
        <authorList>
            <person name="Zhang R.-G."/>
        </authorList>
    </citation>
    <scope>NUCLEOTIDE SEQUENCE</scope>
    <source>
        <strain evidence="1">AT1</strain>
    </source>
</reference>
<evidence type="ECO:0000313" key="1">
    <source>
        <dbReference type="EMBL" id="KAI8536877.1"/>
    </source>
</evidence>
<gene>
    <name evidence="1" type="ORF">RHMOL_Rhmol10G0290500</name>
</gene>
<sequence length="73" mass="7783">MLAGAVVVETEEGELMVERAWLEVGVVLEPDEGALMVEGAGLEGVVHGRLEGGREMAKMPLKSGHVAFFYPNS</sequence>
<dbReference type="Proteomes" id="UP001062846">
    <property type="component" value="Chromosome 10"/>
</dbReference>
<accession>A0ACC0M8P3</accession>
<evidence type="ECO:0000313" key="2">
    <source>
        <dbReference type="Proteomes" id="UP001062846"/>
    </source>
</evidence>
<dbReference type="EMBL" id="CM046397">
    <property type="protein sequence ID" value="KAI8536877.1"/>
    <property type="molecule type" value="Genomic_DNA"/>
</dbReference>
<organism evidence="1 2">
    <name type="scientific">Rhododendron molle</name>
    <name type="common">Chinese azalea</name>
    <name type="synonym">Azalea mollis</name>
    <dbReference type="NCBI Taxonomy" id="49168"/>
    <lineage>
        <taxon>Eukaryota</taxon>
        <taxon>Viridiplantae</taxon>
        <taxon>Streptophyta</taxon>
        <taxon>Embryophyta</taxon>
        <taxon>Tracheophyta</taxon>
        <taxon>Spermatophyta</taxon>
        <taxon>Magnoliopsida</taxon>
        <taxon>eudicotyledons</taxon>
        <taxon>Gunneridae</taxon>
        <taxon>Pentapetalae</taxon>
        <taxon>asterids</taxon>
        <taxon>Ericales</taxon>
        <taxon>Ericaceae</taxon>
        <taxon>Ericoideae</taxon>
        <taxon>Rhodoreae</taxon>
        <taxon>Rhododendron</taxon>
    </lineage>
</organism>
<proteinExistence type="predicted"/>
<name>A0ACC0M8P3_RHOML</name>
<protein>
    <submittedName>
        <fullName evidence="1">Uncharacterized protein</fullName>
    </submittedName>
</protein>
<keyword evidence="2" id="KW-1185">Reference proteome</keyword>
<comment type="caution">
    <text evidence="1">The sequence shown here is derived from an EMBL/GenBank/DDBJ whole genome shotgun (WGS) entry which is preliminary data.</text>
</comment>